<sequence length="72" mass="8174">MTDREPPSLDSPEQMLTEVTVAHRLGYWWGTSNAPVDEISDEEIAEADAYLNRFIAQVRAEAWFVGYDKGNL</sequence>
<keyword evidence="2" id="KW-1185">Reference proteome</keyword>
<evidence type="ECO:0000313" key="2">
    <source>
        <dbReference type="Proteomes" id="UP001259347"/>
    </source>
</evidence>
<dbReference type="Proteomes" id="UP001259347">
    <property type="component" value="Unassembled WGS sequence"/>
</dbReference>
<dbReference type="RefSeq" id="WP_310020673.1">
    <property type="nucleotide sequence ID" value="NZ_JAVDUM010000009.1"/>
</dbReference>
<comment type="caution">
    <text evidence="1">The sequence shown here is derived from an EMBL/GenBank/DDBJ whole genome shotgun (WGS) entry which is preliminary data.</text>
</comment>
<evidence type="ECO:0000313" key="1">
    <source>
        <dbReference type="EMBL" id="MDR6867660.1"/>
    </source>
</evidence>
<gene>
    <name evidence="1" type="ORF">J2Y69_002264</name>
</gene>
<proteinExistence type="predicted"/>
<organism evidence="1 2">
    <name type="scientific">Microbacterium resistens</name>
    <dbReference type="NCBI Taxonomy" id="156977"/>
    <lineage>
        <taxon>Bacteria</taxon>
        <taxon>Bacillati</taxon>
        <taxon>Actinomycetota</taxon>
        <taxon>Actinomycetes</taxon>
        <taxon>Micrococcales</taxon>
        <taxon>Microbacteriaceae</taxon>
        <taxon>Microbacterium</taxon>
    </lineage>
</organism>
<dbReference type="EMBL" id="JAVDUM010000009">
    <property type="protein sequence ID" value="MDR6867660.1"/>
    <property type="molecule type" value="Genomic_DNA"/>
</dbReference>
<accession>A0ABU1SDI7</accession>
<protein>
    <submittedName>
        <fullName evidence="1">Uncharacterized protein</fullName>
    </submittedName>
</protein>
<name>A0ABU1SDI7_9MICO</name>
<reference evidence="1 2" key="1">
    <citation type="submission" date="2023-07" db="EMBL/GenBank/DDBJ databases">
        <title>Sorghum-associated microbial communities from plants grown in Nebraska, USA.</title>
        <authorList>
            <person name="Schachtman D."/>
        </authorList>
    </citation>
    <scope>NUCLEOTIDE SEQUENCE [LARGE SCALE GENOMIC DNA]</scope>
    <source>
        <strain evidence="1 2">2980</strain>
    </source>
</reference>